<dbReference type="EMBL" id="UINC01030243">
    <property type="protein sequence ID" value="SVB14311.1"/>
    <property type="molecule type" value="Genomic_DNA"/>
</dbReference>
<dbReference type="AlphaFoldDB" id="A0A382BL96"/>
<feature type="transmembrane region" description="Helical" evidence="1">
    <location>
        <begin position="35"/>
        <end position="53"/>
    </location>
</feature>
<evidence type="ECO:0000313" key="2">
    <source>
        <dbReference type="EMBL" id="SVB14311.1"/>
    </source>
</evidence>
<keyword evidence="1" id="KW-1133">Transmembrane helix</keyword>
<protein>
    <submittedName>
        <fullName evidence="2">Uncharacterized protein</fullName>
    </submittedName>
</protein>
<evidence type="ECO:0000256" key="1">
    <source>
        <dbReference type="SAM" id="Phobius"/>
    </source>
</evidence>
<accession>A0A382BL96</accession>
<reference evidence="2" key="1">
    <citation type="submission" date="2018-05" db="EMBL/GenBank/DDBJ databases">
        <authorList>
            <person name="Lanie J.A."/>
            <person name="Ng W.-L."/>
            <person name="Kazmierczak K.M."/>
            <person name="Andrzejewski T.M."/>
            <person name="Davidsen T.M."/>
            <person name="Wayne K.J."/>
            <person name="Tettelin H."/>
            <person name="Glass J.I."/>
            <person name="Rusch D."/>
            <person name="Podicherti R."/>
            <person name="Tsui H.-C.T."/>
            <person name="Winkler M.E."/>
        </authorList>
    </citation>
    <scope>NUCLEOTIDE SEQUENCE</scope>
</reference>
<sequence>MRESTTLIMRNAFKWAGLLFVGGIVGYLVSDDLRWLYGSVSIAAVPILLQLIWRERISFRDLLRPRNH</sequence>
<proteinExistence type="predicted"/>
<keyword evidence="1" id="KW-0472">Membrane</keyword>
<gene>
    <name evidence="2" type="ORF">METZ01_LOCUS167165</name>
</gene>
<keyword evidence="1" id="KW-0812">Transmembrane</keyword>
<organism evidence="2">
    <name type="scientific">marine metagenome</name>
    <dbReference type="NCBI Taxonomy" id="408172"/>
    <lineage>
        <taxon>unclassified sequences</taxon>
        <taxon>metagenomes</taxon>
        <taxon>ecological metagenomes</taxon>
    </lineage>
</organism>
<name>A0A382BL96_9ZZZZ</name>
<feature type="transmembrane region" description="Helical" evidence="1">
    <location>
        <begin position="12"/>
        <end position="29"/>
    </location>
</feature>